<feature type="transmembrane region" description="Helical" evidence="1">
    <location>
        <begin position="74"/>
        <end position="93"/>
    </location>
</feature>
<accession>A0ABY8FZJ5</accession>
<keyword evidence="1" id="KW-0812">Transmembrane</keyword>
<reference evidence="2 3" key="1">
    <citation type="submission" date="2023-03" db="EMBL/GenBank/DDBJ databases">
        <title>Complete genome of Arcanobacterium canis strain DSM 25104 isolated in 2010 from a canine otitis externa in Germany.</title>
        <authorList>
            <person name="Borowiak M."/>
            <person name="Kreitlow A."/>
            <person name="Malorny B."/>
            <person name="Laemmler C."/>
            <person name="Prenger-Berninghoff E."/>
            <person name="Ploetz M."/>
            <person name="Abdulmawjood A."/>
        </authorList>
    </citation>
    <scope>NUCLEOTIDE SEQUENCE [LARGE SCALE GENOMIC DNA]</scope>
    <source>
        <strain evidence="2 3">DSM 25104</strain>
    </source>
</reference>
<protein>
    <submittedName>
        <fullName evidence="2">DUF2871 family protein</fullName>
    </submittedName>
</protein>
<dbReference type="Proteomes" id="UP001215216">
    <property type="component" value="Chromosome"/>
</dbReference>
<evidence type="ECO:0000313" key="3">
    <source>
        <dbReference type="Proteomes" id="UP001215216"/>
    </source>
</evidence>
<proteinExistence type="predicted"/>
<keyword evidence="1" id="KW-0472">Membrane</keyword>
<keyword evidence="1" id="KW-1133">Transmembrane helix</keyword>
<evidence type="ECO:0000313" key="2">
    <source>
        <dbReference type="EMBL" id="WFM83914.1"/>
    </source>
</evidence>
<evidence type="ECO:0000256" key="1">
    <source>
        <dbReference type="SAM" id="Phobius"/>
    </source>
</evidence>
<dbReference type="RefSeq" id="WP_278013309.1">
    <property type="nucleotide sequence ID" value="NZ_CP121208.1"/>
</dbReference>
<dbReference type="Pfam" id="PF11070">
    <property type="entry name" value="DUF2871"/>
    <property type="match status" value="1"/>
</dbReference>
<gene>
    <name evidence="2" type="ORF">P7079_02755</name>
</gene>
<feature type="transmembrane region" description="Helical" evidence="1">
    <location>
        <begin position="43"/>
        <end position="62"/>
    </location>
</feature>
<dbReference type="InterPro" id="IPR021299">
    <property type="entry name" value="DUF2871"/>
</dbReference>
<sequence length="140" mass="14890">MKKIWIAACVYAALGLTAGLLYRTLTHSMDVIPKTQLATLHTHLLALGMLVMLVVLALDAVFHISHTRSFKGFFHGYNTGLALTAGVMLWQGILQLNGRDGGAAAAGIAGLGHIAITVGIVFLFVSLARPVRELAAQREA</sequence>
<keyword evidence="3" id="KW-1185">Reference proteome</keyword>
<dbReference type="EMBL" id="CP121208">
    <property type="protein sequence ID" value="WFM83914.1"/>
    <property type="molecule type" value="Genomic_DNA"/>
</dbReference>
<name>A0ABY8FZJ5_9ACTO</name>
<feature type="transmembrane region" description="Helical" evidence="1">
    <location>
        <begin position="105"/>
        <end position="128"/>
    </location>
</feature>
<organism evidence="2 3">
    <name type="scientific">Arcanobacterium canis</name>
    <dbReference type="NCBI Taxonomy" id="999183"/>
    <lineage>
        <taxon>Bacteria</taxon>
        <taxon>Bacillati</taxon>
        <taxon>Actinomycetota</taxon>
        <taxon>Actinomycetes</taxon>
        <taxon>Actinomycetales</taxon>
        <taxon>Actinomycetaceae</taxon>
        <taxon>Arcanobacterium</taxon>
    </lineage>
</organism>